<organism evidence="2 3">
    <name type="scientific">Liparis tanakae</name>
    <name type="common">Tanaka's snailfish</name>
    <dbReference type="NCBI Taxonomy" id="230148"/>
    <lineage>
        <taxon>Eukaryota</taxon>
        <taxon>Metazoa</taxon>
        <taxon>Chordata</taxon>
        <taxon>Craniata</taxon>
        <taxon>Vertebrata</taxon>
        <taxon>Euteleostomi</taxon>
        <taxon>Actinopterygii</taxon>
        <taxon>Neopterygii</taxon>
        <taxon>Teleostei</taxon>
        <taxon>Neoteleostei</taxon>
        <taxon>Acanthomorphata</taxon>
        <taxon>Eupercaria</taxon>
        <taxon>Perciformes</taxon>
        <taxon>Cottioidei</taxon>
        <taxon>Cottales</taxon>
        <taxon>Liparidae</taxon>
        <taxon>Liparis</taxon>
    </lineage>
</organism>
<proteinExistence type="predicted"/>
<gene>
    <name evidence="2" type="ORF">EYF80_062461</name>
</gene>
<feature type="region of interest" description="Disordered" evidence="1">
    <location>
        <begin position="90"/>
        <end position="117"/>
    </location>
</feature>
<evidence type="ECO:0000313" key="2">
    <source>
        <dbReference type="EMBL" id="TNN27395.1"/>
    </source>
</evidence>
<dbReference type="AlphaFoldDB" id="A0A4Z2EFB5"/>
<name>A0A4Z2EFB5_9TELE</name>
<reference evidence="2 3" key="1">
    <citation type="submission" date="2019-03" db="EMBL/GenBank/DDBJ databases">
        <title>First draft genome of Liparis tanakae, snailfish: a comprehensive survey of snailfish specific genes.</title>
        <authorList>
            <person name="Kim W."/>
            <person name="Song I."/>
            <person name="Jeong J.-H."/>
            <person name="Kim D."/>
            <person name="Kim S."/>
            <person name="Ryu S."/>
            <person name="Song J.Y."/>
            <person name="Lee S.K."/>
        </authorList>
    </citation>
    <scope>NUCLEOTIDE SEQUENCE [LARGE SCALE GENOMIC DNA]</scope>
    <source>
        <tissue evidence="2">Muscle</tissue>
    </source>
</reference>
<protein>
    <submittedName>
        <fullName evidence="2">Uncharacterized protein</fullName>
    </submittedName>
</protein>
<evidence type="ECO:0000256" key="1">
    <source>
        <dbReference type="SAM" id="MobiDB-lite"/>
    </source>
</evidence>
<keyword evidence="3" id="KW-1185">Reference proteome</keyword>
<dbReference type="EMBL" id="SRLO01008361">
    <property type="protein sequence ID" value="TNN27395.1"/>
    <property type="molecule type" value="Genomic_DNA"/>
</dbReference>
<sequence length="117" mass="12677">MTWPSRVSVGRRQAGRVMQSFILSRSRPTGAELLVDEASDLVQLLEVGGLEERQEVPHVGLLPGHGGGGGGVGVEAASPSRCPSLTCLEDSWGPPTDTVSRHLYRKRREQSQKTFPE</sequence>
<comment type="caution">
    <text evidence="2">The sequence shown here is derived from an EMBL/GenBank/DDBJ whole genome shotgun (WGS) entry which is preliminary data.</text>
</comment>
<evidence type="ECO:0000313" key="3">
    <source>
        <dbReference type="Proteomes" id="UP000314294"/>
    </source>
</evidence>
<dbReference type="Proteomes" id="UP000314294">
    <property type="component" value="Unassembled WGS sequence"/>
</dbReference>
<accession>A0A4Z2EFB5</accession>